<gene>
    <name evidence="2" type="ORF">FEK35_26345</name>
</gene>
<reference evidence="2 3" key="1">
    <citation type="submission" date="2019-05" db="EMBL/GenBank/DDBJ databases">
        <title>Genomes sequences of two Nocardia cyriacigeorgica environmental isolates, type strains Nocardia asteroides ATCC 19247 and Nocardia cyriacigeorgica DSM 44484.</title>
        <authorList>
            <person name="Vautrin F."/>
            <person name="Bergeron E."/>
            <person name="Dubost A."/>
            <person name="Abrouk D."/>
            <person name="Rodriguez Nava V."/>
            <person name="Pujic P."/>
        </authorList>
    </citation>
    <scope>NUCLEOTIDE SEQUENCE [LARGE SCALE GENOMIC DNA]</scope>
    <source>
        <strain evidence="2 3">EML 1456</strain>
    </source>
</reference>
<comment type="caution">
    <text evidence="2">The sequence shown here is derived from an EMBL/GenBank/DDBJ whole genome shotgun (WGS) entry which is preliminary data.</text>
</comment>
<keyword evidence="1" id="KW-1133">Transmembrane helix</keyword>
<protein>
    <recommendedName>
        <fullName evidence="4">DUF3592 domain-containing protein</fullName>
    </recommendedName>
</protein>
<proteinExistence type="predicted"/>
<name>A0A5R8P7D3_9NOCA</name>
<evidence type="ECO:0000313" key="3">
    <source>
        <dbReference type="Proteomes" id="UP000308349"/>
    </source>
</evidence>
<dbReference type="EMBL" id="VBUU01000037">
    <property type="protein sequence ID" value="TLF97877.1"/>
    <property type="molecule type" value="Genomic_DNA"/>
</dbReference>
<organism evidence="2 3">
    <name type="scientific">Nocardia cyriacigeorgica</name>
    <dbReference type="NCBI Taxonomy" id="135487"/>
    <lineage>
        <taxon>Bacteria</taxon>
        <taxon>Bacillati</taxon>
        <taxon>Actinomycetota</taxon>
        <taxon>Actinomycetes</taxon>
        <taxon>Mycobacteriales</taxon>
        <taxon>Nocardiaceae</taxon>
        <taxon>Nocardia</taxon>
    </lineage>
</organism>
<evidence type="ECO:0000313" key="2">
    <source>
        <dbReference type="EMBL" id="TLF97877.1"/>
    </source>
</evidence>
<dbReference type="Proteomes" id="UP000308349">
    <property type="component" value="Unassembled WGS sequence"/>
</dbReference>
<evidence type="ECO:0008006" key="4">
    <source>
        <dbReference type="Google" id="ProtNLM"/>
    </source>
</evidence>
<feature type="transmembrane region" description="Helical" evidence="1">
    <location>
        <begin position="6"/>
        <end position="22"/>
    </location>
</feature>
<dbReference type="OrthoDB" id="4380191at2"/>
<keyword evidence="1" id="KW-0472">Membrane</keyword>
<dbReference type="AlphaFoldDB" id="A0A5R8P7D3"/>
<dbReference type="RefSeq" id="WP_138458497.1">
    <property type="nucleotide sequence ID" value="NZ_VBUU01000037.1"/>
</dbReference>
<evidence type="ECO:0000256" key="1">
    <source>
        <dbReference type="SAM" id="Phobius"/>
    </source>
</evidence>
<keyword evidence="1" id="KW-0812">Transmembrane</keyword>
<accession>A0A5R8P7D3</accession>
<sequence>MLEFAMLVIMIGALAGMIALYLRGRRGVRLSEPEVGTLYVTGVSPRPDDLTGEQYVTITGNLTGPMVEGAVVYGRFAWDVNNWPSIGDTFTVAYPPGKPDKWQLYTTGPKGSSDL</sequence>